<dbReference type="GO" id="GO:0016491">
    <property type="term" value="F:oxidoreductase activity"/>
    <property type="evidence" value="ECO:0007669"/>
    <property type="project" value="InterPro"/>
</dbReference>
<evidence type="ECO:0000313" key="3">
    <source>
        <dbReference type="Proteomes" id="UP000481417"/>
    </source>
</evidence>
<proteinExistence type="predicted"/>
<dbReference type="RefSeq" id="WP_154763319.1">
    <property type="nucleotide sequence ID" value="NZ_WMBT01000001.1"/>
</dbReference>
<keyword evidence="3" id="KW-1185">Reference proteome</keyword>
<accession>A0A6L6HJ98</accession>
<dbReference type="Gene3D" id="3.40.50.360">
    <property type="match status" value="1"/>
</dbReference>
<dbReference type="AlphaFoldDB" id="A0A6L6HJ98"/>
<dbReference type="SUPFAM" id="SSF52218">
    <property type="entry name" value="Flavoproteins"/>
    <property type="match status" value="1"/>
</dbReference>
<dbReference type="GO" id="GO:0005829">
    <property type="term" value="C:cytosol"/>
    <property type="evidence" value="ECO:0007669"/>
    <property type="project" value="TreeGrafter"/>
</dbReference>
<dbReference type="InterPro" id="IPR029039">
    <property type="entry name" value="Flavoprotein-like_sf"/>
</dbReference>
<name>A0A6L6HJ98_9RHOB</name>
<sequence length="193" mass="21363">MTKPRIGVIISSTRDTRFADKPTAWLMDKVKDHPDLDFALIDLRDRNLPFFNEPASNLWMPSGDPNAVAWQETLAGFDGFIFVVAEYNHSITGALKNALDQAFKEWNRKPFSALAYGSMGGARALEHLRLIGIELQMVPLRNAVHIGGGDFFKVSPLGANAPIAEIEDHLEGSLKAMLDELTWWAKTLQTAAA</sequence>
<dbReference type="Pfam" id="PF03358">
    <property type="entry name" value="FMN_red"/>
    <property type="match status" value="1"/>
</dbReference>
<dbReference type="PANTHER" id="PTHR30543:SF21">
    <property type="entry name" value="NAD(P)H-DEPENDENT FMN REDUCTASE LOT6"/>
    <property type="match status" value="1"/>
</dbReference>
<dbReference type="GO" id="GO:0010181">
    <property type="term" value="F:FMN binding"/>
    <property type="evidence" value="ECO:0007669"/>
    <property type="project" value="TreeGrafter"/>
</dbReference>
<dbReference type="EMBL" id="WMBT01000001">
    <property type="protein sequence ID" value="MTD99253.1"/>
    <property type="molecule type" value="Genomic_DNA"/>
</dbReference>
<evidence type="ECO:0000259" key="1">
    <source>
        <dbReference type="Pfam" id="PF03358"/>
    </source>
</evidence>
<reference evidence="2 3" key="1">
    <citation type="submission" date="2019-11" db="EMBL/GenBank/DDBJ databases">
        <authorList>
            <person name="Lang L."/>
        </authorList>
    </citation>
    <scope>NUCLEOTIDE SEQUENCE [LARGE SCALE GENOMIC DNA]</scope>
    <source>
        <strain evidence="2 3">YIM 132242</strain>
    </source>
</reference>
<evidence type="ECO:0000313" key="2">
    <source>
        <dbReference type="EMBL" id="MTD99253.1"/>
    </source>
</evidence>
<gene>
    <name evidence="2" type="ORF">GIY56_03010</name>
</gene>
<dbReference type="PANTHER" id="PTHR30543">
    <property type="entry name" value="CHROMATE REDUCTASE"/>
    <property type="match status" value="1"/>
</dbReference>
<comment type="caution">
    <text evidence="2">The sequence shown here is derived from an EMBL/GenBank/DDBJ whole genome shotgun (WGS) entry which is preliminary data.</text>
</comment>
<feature type="domain" description="NADPH-dependent FMN reductase-like" evidence="1">
    <location>
        <begin position="4"/>
        <end position="147"/>
    </location>
</feature>
<dbReference type="Proteomes" id="UP000481417">
    <property type="component" value="Unassembled WGS sequence"/>
</dbReference>
<dbReference type="InterPro" id="IPR005025">
    <property type="entry name" value="FMN_Rdtase-like_dom"/>
</dbReference>
<dbReference type="InterPro" id="IPR050712">
    <property type="entry name" value="NAD(P)H-dep_reductase"/>
</dbReference>
<protein>
    <submittedName>
        <fullName evidence="2">FMN reductase</fullName>
    </submittedName>
</protein>
<organism evidence="2 3">
    <name type="scientific">Paracoccus lichenicola</name>
    <dbReference type="NCBI Taxonomy" id="2665644"/>
    <lineage>
        <taxon>Bacteria</taxon>
        <taxon>Pseudomonadati</taxon>
        <taxon>Pseudomonadota</taxon>
        <taxon>Alphaproteobacteria</taxon>
        <taxon>Rhodobacterales</taxon>
        <taxon>Paracoccaceae</taxon>
        <taxon>Paracoccus</taxon>
    </lineage>
</organism>